<sequence precursor="true">MGIEMPHFTKQATGPKIRLPNDGSGAALILALLALASSAGVAVLTDDLLLALMAFAPISLALLVLYAGVRRIFGWPRIPWKQLWDLFPSPPFWP</sequence>
<keyword evidence="3" id="KW-1185">Reference proteome</keyword>
<reference evidence="2 3" key="1">
    <citation type="submission" date="2012-02" db="EMBL/GenBank/DDBJ databases">
        <title>Improved High-Quality Draft sequence of Microvirga sp. WSM3557.</title>
        <authorList>
            <consortium name="US DOE Joint Genome Institute"/>
            <person name="Lucas S."/>
            <person name="Han J."/>
            <person name="Lapidus A."/>
            <person name="Cheng J.-F."/>
            <person name="Goodwin L."/>
            <person name="Pitluck S."/>
            <person name="Peters L."/>
            <person name="Zhang X."/>
            <person name="Detter J.C."/>
            <person name="Han C."/>
            <person name="Tapia R."/>
            <person name="Land M."/>
            <person name="Hauser L."/>
            <person name="Kyrpides N."/>
            <person name="Ivanova N."/>
            <person name="Pagani I."/>
            <person name="Brau L."/>
            <person name="Yates R."/>
            <person name="O'Hara G."/>
            <person name="Rui T."/>
            <person name="Howieson J."/>
            <person name="Reeve W."/>
            <person name="Woyke T."/>
        </authorList>
    </citation>
    <scope>NUCLEOTIDE SEQUENCE [LARGE SCALE GENOMIC DNA]</scope>
    <source>
        <strain evidence="2 3">WSM3557</strain>
    </source>
</reference>
<dbReference type="PATRIC" id="fig|864069.3.peg.1187"/>
<gene>
    <name evidence="2" type="ORF">MicloDRAFT_00010710</name>
</gene>
<protein>
    <submittedName>
        <fullName evidence="2">Uncharacterized protein</fullName>
    </submittedName>
</protein>
<organism evidence="2 3">
    <name type="scientific">Microvirga lotononidis</name>
    <dbReference type="NCBI Taxonomy" id="864069"/>
    <lineage>
        <taxon>Bacteria</taxon>
        <taxon>Pseudomonadati</taxon>
        <taxon>Pseudomonadota</taxon>
        <taxon>Alphaproteobacteria</taxon>
        <taxon>Hyphomicrobiales</taxon>
        <taxon>Methylobacteriaceae</taxon>
        <taxon>Microvirga</taxon>
    </lineage>
</organism>
<keyword evidence="1" id="KW-0472">Membrane</keyword>
<name>I4Z224_9HYPH</name>
<keyword evidence="1" id="KW-1133">Transmembrane helix</keyword>
<evidence type="ECO:0000313" key="3">
    <source>
        <dbReference type="Proteomes" id="UP000003947"/>
    </source>
</evidence>
<keyword evidence="1" id="KW-0812">Transmembrane</keyword>
<proteinExistence type="predicted"/>
<dbReference type="Proteomes" id="UP000003947">
    <property type="component" value="Unassembled WGS sequence"/>
</dbReference>
<accession>I4Z224</accession>
<evidence type="ECO:0000313" key="2">
    <source>
        <dbReference type="EMBL" id="EIM30266.1"/>
    </source>
</evidence>
<feature type="transmembrane region" description="Helical" evidence="1">
    <location>
        <begin position="48"/>
        <end position="69"/>
    </location>
</feature>
<evidence type="ECO:0000256" key="1">
    <source>
        <dbReference type="SAM" id="Phobius"/>
    </source>
</evidence>
<dbReference type="HOGENOM" id="CLU_2382909_0_0_5"/>
<dbReference type="EMBL" id="JH660639">
    <property type="protein sequence ID" value="EIM30266.1"/>
    <property type="molecule type" value="Genomic_DNA"/>
</dbReference>
<dbReference type="AlphaFoldDB" id="I4Z224"/>